<dbReference type="PANTHER" id="PTHR42085:SF2">
    <property type="entry name" value="F-BOX DOMAIN-CONTAINING PROTEIN"/>
    <property type="match status" value="1"/>
</dbReference>
<feature type="region of interest" description="Disordered" evidence="1">
    <location>
        <begin position="1"/>
        <end position="32"/>
    </location>
</feature>
<protein>
    <submittedName>
        <fullName evidence="2">Uncharacterized protein</fullName>
    </submittedName>
</protein>
<dbReference type="InterPro" id="IPR038883">
    <property type="entry name" value="AN11006-like"/>
</dbReference>
<feature type="compositionally biased region" description="Basic and acidic residues" evidence="1">
    <location>
        <begin position="21"/>
        <end position="31"/>
    </location>
</feature>
<dbReference type="EMBL" id="JAZAVJ010000012">
    <property type="protein sequence ID" value="KAK7422957.1"/>
    <property type="molecule type" value="Genomic_DNA"/>
</dbReference>
<evidence type="ECO:0000256" key="1">
    <source>
        <dbReference type="SAM" id="MobiDB-lite"/>
    </source>
</evidence>
<feature type="compositionally biased region" description="Polar residues" evidence="1">
    <location>
        <begin position="1"/>
        <end position="17"/>
    </location>
</feature>
<reference evidence="2 3" key="1">
    <citation type="journal article" date="2025" name="Microbiol. Resour. Announc.">
        <title>Draft genome sequences for Neonectria magnoliae and Neonectria punicea, canker pathogens of Liriodendron tulipifera and Acer saccharum in West Virginia.</title>
        <authorList>
            <person name="Petronek H.M."/>
            <person name="Kasson M.T."/>
            <person name="Metheny A.M."/>
            <person name="Stauder C.M."/>
            <person name="Lovett B."/>
            <person name="Lynch S.C."/>
            <person name="Garnas J.R."/>
            <person name="Kasson L.R."/>
            <person name="Stajich J.E."/>
        </authorList>
    </citation>
    <scope>NUCLEOTIDE SEQUENCE [LARGE SCALE GENOMIC DNA]</scope>
    <source>
        <strain evidence="2 3">NRRL 64653</strain>
    </source>
</reference>
<proteinExistence type="predicted"/>
<sequence>MASSSLPAPLTSQTKQGVDSDPGREPGDPSAEKTVSFFTLPVEVRLEIYNLLLVSRFRPDDYNRWSQEAGVQKPISPFMLKNLGPHILRTCKRINGEANPILYSHNEFRITGPGETLRFLAQIAPRNVKLLRMLQISVPCYVYGDSGTWVALLDALATDATGLRAVHVEWTAECEFSWEYARGSEERGLGDNLDFVRALAQIRGLEKMAIRGCYAKRWPAYLEDKMGVPVRARSDNVGMLRCVNVDDEALTEEDGTGLQRLRNYQQGTEDLIP</sequence>
<gene>
    <name evidence="2" type="ORF">QQX98_001247</name>
</gene>
<accession>A0ABR1HQ73</accession>
<organism evidence="2 3">
    <name type="scientific">Neonectria punicea</name>
    <dbReference type="NCBI Taxonomy" id="979145"/>
    <lineage>
        <taxon>Eukaryota</taxon>
        <taxon>Fungi</taxon>
        <taxon>Dikarya</taxon>
        <taxon>Ascomycota</taxon>
        <taxon>Pezizomycotina</taxon>
        <taxon>Sordariomycetes</taxon>
        <taxon>Hypocreomycetidae</taxon>
        <taxon>Hypocreales</taxon>
        <taxon>Nectriaceae</taxon>
        <taxon>Neonectria</taxon>
    </lineage>
</organism>
<name>A0ABR1HQ73_9HYPO</name>
<evidence type="ECO:0000313" key="3">
    <source>
        <dbReference type="Proteomes" id="UP001498476"/>
    </source>
</evidence>
<keyword evidence="3" id="KW-1185">Reference proteome</keyword>
<dbReference type="PANTHER" id="PTHR42085">
    <property type="entry name" value="F-BOX DOMAIN-CONTAINING PROTEIN"/>
    <property type="match status" value="1"/>
</dbReference>
<dbReference type="Proteomes" id="UP001498476">
    <property type="component" value="Unassembled WGS sequence"/>
</dbReference>
<comment type="caution">
    <text evidence="2">The sequence shown here is derived from an EMBL/GenBank/DDBJ whole genome shotgun (WGS) entry which is preliminary data.</text>
</comment>
<evidence type="ECO:0000313" key="2">
    <source>
        <dbReference type="EMBL" id="KAK7422957.1"/>
    </source>
</evidence>